<comment type="caution">
    <text evidence="2">The sequence shown here is derived from an EMBL/GenBank/DDBJ whole genome shotgun (WGS) entry which is preliminary data.</text>
</comment>
<evidence type="ECO:0000313" key="3">
    <source>
        <dbReference type="Proteomes" id="UP000298111"/>
    </source>
</evidence>
<dbReference type="AlphaFoldDB" id="A0A8H1L5P6"/>
<organism evidence="2 3">
    <name type="scientific">Streptomyces albus</name>
    <dbReference type="NCBI Taxonomy" id="1888"/>
    <lineage>
        <taxon>Bacteria</taxon>
        <taxon>Bacillati</taxon>
        <taxon>Actinomycetota</taxon>
        <taxon>Actinomycetes</taxon>
        <taxon>Kitasatosporales</taxon>
        <taxon>Streptomycetaceae</taxon>
        <taxon>Streptomyces</taxon>
    </lineage>
</organism>
<gene>
    <name evidence="2" type="ORF">D8771_34545</name>
</gene>
<feature type="region of interest" description="Disordered" evidence="1">
    <location>
        <begin position="1"/>
        <end position="21"/>
    </location>
</feature>
<dbReference type="Proteomes" id="UP000298111">
    <property type="component" value="Unassembled WGS sequence"/>
</dbReference>
<dbReference type="GeneID" id="75185475"/>
<accession>A0A8H1L5P6</accession>
<evidence type="ECO:0000313" key="2">
    <source>
        <dbReference type="EMBL" id="TGG74715.1"/>
    </source>
</evidence>
<dbReference type="PANTHER" id="PTHR35309:SF4">
    <property type="entry name" value="TOCOPHEROL CYCLASE"/>
    <property type="match status" value="1"/>
</dbReference>
<reference evidence="2 3" key="1">
    <citation type="submission" date="2018-10" db="EMBL/GenBank/DDBJ databases">
        <title>Isolation of pseudouridimycin from Streptomyces albus DSM 40763.</title>
        <authorList>
            <person name="Rosenqvist P."/>
            <person name="Metsae-Ketelae M."/>
            <person name="Virta P."/>
        </authorList>
    </citation>
    <scope>NUCLEOTIDE SEQUENCE [LARGE SCALE GENOMIC DNA]</scope>
    <source>
        <strain evidence="2 3">DSM 40763</strain>
    </source>
</reference>
<dbReference type="GO" id="GO:0009976">
    <property type="term" value="F:tocopherol cyclase activity"/>
    <property type="evidence" value="ECO:0007669"/>
    <property type="project" value="InterPro"/>
</dbReference>
<name>A0A8H1L5P6_9ACTN</name>
<proteinExistence type="predicted"/>
<dbReference type="InterPro" id="IPR025893">
    <property type="entry name" value="Tocopherol_cyclase"/>
</dbReference>
<evidence type="ECO:0000256" key="1">
    <source>
        <dbReference type="SAM" id="MobiDB-lite"/>
    </source>
</evidence>
<evidence type="ECO:0008006" key="4">
    <source>
        <dbReference type="Google" id="ProtNLM"/>
    </source>
</evidence>
<dbReference type="PANTHER" id="PTHR35309">
    <property type="match status" value="1"/>
</dbReference>
<protein>
    <recommendedName>
        <fullName evidence="4">Tocopherol cyclase</fullName>
    </recommendedName>
</protein>
<dbReference type="Pfam" id="PF14249">
    <property type="entry name" value="Tocopherol_cycl"/>
    <property type="match status" value="1"/>
</dbReference>
<dbReference type="EMBL" id="RCIY01000120">
    <property type="protein sequence ID" value="TGG74715.1"/>
    <property type="molecule type" value="Genomic_DNA"/>
</dbReference>
<dbReference type="RefSeq" id="WP_031175163.1">
    <property type="nucleotide sequence ID" value="NZ_BBQG01000010.1"/>
</dbReference>
<sequence length="340" mass="36806">MRAGHRARLAERASEPAVPRSTRLRDLWRGTGADLPGGDPLPSHRAPMEGYLWRFTDPGRGRVLLVACGVNHPPGPPWATVVVAAHPSGLIRSASVDGAWDDTAAYRISALPALALDGKRLRVRIGDDVDIRCALRPEHTWPPRRLLPGTSVFSAVPGLNHYWHPHLFGARVEGVARLADEVWDLSGSQVYAEKSWGRGFPPAWWWGQAHGFDREDLCVAFAGGSLGRGGLTLRVNGLVVRAGDETIGLFPPAALVRATVRDGTWHLAGRSARHRVELTGTAPGGRAYYLPVPRLERHRFGSSVQHLAGRLHVTVRQDGRLRYAGESALASLETGGLAAG</sequence>